<dbReference type="AlphaFoldDB" id="A0A4C1VUW6"/>
<comment type="caution">
    <text evidence="1">The sequence shown here is derived from an EMBL/GenBank/DDBJ whole genome shotgun (WGS) entry which is preliminary data.</text>
</comment>
<accession>A0A4C1VUW6</accession>
<evidence type="ECO:0000313" key="2">
    <source>
        <dbReference type="Proteomes" id="UP000299102"/>
    </source>
</evidence>
<dbReference type="Proteomes" id="UP000299102">
    <property type="component" value="Unassembled WGS sequence"/>
</dbReference>
<sequence>MNIIIANISPRIHDEVLVIAAVEVHAAGEGEHAGQQQQQHLQALLAAVHEIPVENVRVLRRGQAVLGAAGRVLSLAKTESVNVKYRFDSRDERAVTSHSAVRRR</sequence>
<organism evidence="1 2">
    <name type="scientific">Eumeta variegata</name>
    <name type="common">Bagworm moth</name>
    <name type="synonym">Eumeta japonica</name>
    <dbReference type="NCBI Taxonomy" id="151549"/>
    <lineage>
        <taxon>Eukaryota</taxon>
        <taxon>Metazoa</taxon>
        <taxon>Ecdysozoa</taxon>
        <taxon>Arthropoda</taxon>
        <taxon>Hexapoda</taxon>
        <taxon>Insecta</taxon>
        <taxon>Pterygota</taxon>
        <taxon>Neoptera</taxon>
        <taxon>Endopterygota</taxon>
        <taxon>Lepidoptera</taxon>
        <taxon>Glossata</taxon>
        <taxon>Ditrysia</taxon>
        <taxon>Tineoidea</taxon>
        <taxon>Psychidae</taxon>
        <taxon>Oiketicinae</taxon>
        <taxon>Eumeta</taxon>
    </lineage>
</organism>
<name>A0A4C1VUW6_EUMVA</name>
<keyword evidence="2" id="KW-1185">Reference proteome</keyword>
<evidence type="ECO:0000313" key="1">
    <source>
        <dbReference type="EMBL" id="GBP41664.1"/>
    </source>
</evidence>
<protein>
    <submittedName>
        <fullName evidence="1">Uncharacterized protein</fullName>
    </submittedName>
</protein>
<proteinExistence type="predicted"/>
<reference evidence="1 2" key="1">
    <citation type="journal article" date="2019" name="Commun. Biol.">
        <title>The bagworm genome reveals a unique fibroin gene that provides high tensile strength.</title>
        <authorList>
            <person name="Kono N."/>
            <person name="Nakamura H."/>
            <person name="Ohtoshi R."/>
            <person name="Tomita M."/>
            <person name="Numata K."/>
            <person name="Arakawa K."/>
        </authorList>
    </citation>
    <scope>NUCLEOTIDE SEQUENCE [LARGE SCALE GENOMIC DNA]</scope>
</reference>
<dbReference type="EMBL" id="BGZK01000403">
    <property type="protein sequence ID" value="GBP41664.1"/>
    <property type="molecule type" value="Genomic_DNA"/>
</dbReference>
<gene>
    <name evidence="1" type="ORF">EVAR_31981_1</name>
</gene>